<dbReference type="GO" id="GO:0015031">
    <property type="term" value="P:protein transport"/>
    <property type="evidence" value="ECO:0007669"/>
    <property type="project" value="UniProtKB-KW"/>
</dbReference>
<sequence length="98" mass="10762">MSFDSFGTSGGSAGGGGGEGNIDPKLVQMAYQMQMQAEIMQRMAKVSEMCWDTCDINPKDHLDGKQETCLRFCAERYIDSANYIRNRLAQKGANKGLS</sequence>
<evidence type="ECO:0000256" key="2">
    <source>
        <dbReference type="SAM" id="MobiDB-lite"/>
    </source>
</evidence>
<gene>
    <name evidence="4" type="ORF">DPMN_112275</name>
</gene>
<name>A0A9D4QPS0_DREPO</name>
<comment type="subcellular location">
    <subcellularLocation>
        <location evidence="1">Mitochondrion inner membrane</location>
        <topology evidence="1">Peripheral membrane protein</topology>
        <orientation evidence="1">Intermembrane side</orientation>
    </subcellularLocation>
</comment>
<keyword evidence="1" id="KW-0999">Mitochondrion inner membrane</keyword>
<keyword evidence="5" id="KW-1185">Reference proteome</keyword>
<keyword evidence="1" id="KW-0811">Translocation</keyword>
<comment type="domain">
    <text evidence="1">The twin CX3C motif contains 4 conserved Cys residues that form 2 disulfide bonds in the mitochondrial intermembrane space.</text>
</comment>
<protein>
    <recommendedName>
        <fullName evidence="1">Mitochondrial import inner membrane translocase subunit</fullName>
    </recommendedName>
</protein>
<dbReference type="Gene3D" id="1.10.287.810">
    <property type="entry name" value="Mitochondrial import inner membrane translocase subunit tim13 like domains"/>
    <property type="match status" value="1"/>
</dbReference>
<keyword evidence="1" id="KW-0472">Membrane</keyword>
<keyword evidence="1" id="KW-0813">Transport</keyword>
<dbReference type="Pfam" id="PF02953">
    <property type="entry name" value="zf-Tim10_DDP"/>
    <property type="match status" value="1"/>
</dbReference>
<keyword evidence="1" id="KW-0496">Mitochondrion</keyword>
<dbReference type="InterPro" id="IPR035427">
    <property type="entry name" value="Tim10-like_dom_sf"/>
</dbReference>
<dbReference type="GO" id="GO:0005743">
    <property type="term" value="C:mitochondrial inner membrane"/>
    <property type="evidence" value="ECO:0007669"/>
    <property type="project" value="UniProtKB-SubCell"/>
</dbReference>
<comment type="subunit">
    <text evidence="1">Heterohexamer.</text>
</comment>
<feature type="region of interest" description="Disordered" evidence="2">
    <location>
        <begin position="1"/>
        <end position="21"/>
    </location>
</feature>
<evidence type="ECO:0000313" key="4">
    <source>
        <dbReference type="EMBL" id="KAH3838859.1"/>
    </source>
</evidence>
<evidence type="ECO:0000313" key="5">
    <source>
        <dbReference type="Proteomes" id="UP000828390"/>
    </source>
</evidence>
<keyword evidence="1" id="KW-1015">Disulfide bond</keyword>
<evidence type="ECO:0000259" key="3">
    <source>
        <dbReference type="Pfam" id="PF02953"/>
    </source>
</evidence>
<accession>A0A9D4QPS0</accession>
<reference evidence="4" key="1">
    <citation type="journal article" date="2019" name="bioRxiv">
        <title>The Genome of the Zebra Mussel, Dreissena polymorpha: A Resource for Invasive Species Research.</title>
        <authorList>
            <person name="McCartney M.A."/>
            <person name="Auch B."/>
            <person name="Kono T."/>
            <person name="Mallez S."/>
            <person name="Zhang Y."/>
            <person name="Obille A."/>
            <person name="Becker A."/>
            <person name="Abrahante J.E."/>
            <person name="Garbe J."/>
            <person name="Badalamenti J.P."/>
            <person name="Herman A."/>
            <person name="Mangelson H."/>
            <person name="Liachko I."/>
            <person name="Sullivan S."/>
            <person name="Sone E.D."/>
            <person name="Koren S."/>
            <person name="Silverstein K.A.T."/>
            <person name="Beckman K.B."/>
            <person name="Gohl D.M."/>
        </authorList>
    </citation>
    <scope>NUCLEOTIDE SEQUENCE</scope>
    <source>
        <strain evidence="4">Duluth1</strain>
        <tissue evidence="4">Whole animal</tissue>
    </source>
</reference>
<dbReference type="EMBL" id="JAIWYP010000004">
    <property type="protein sequence ID" value="KAH3838859.1"/>
    <property type="molecule type" value="Genomic_DNA"/>
</dbReference>
<dbReference type="AlphaFoldDB" id="A0A9D4QPS0"/>
<proteinExistence type="inferred from homology"/>
<dbReference type="Proteomes" id="UP000828390">
    <property type="component" value="Unassembled WGS sequence"/>
</dbReference>
<dbReference type="InterPro" id="IPR004217">
    <property type="entry name" value="Tim10-like"/>
</dbReference>
<feature type="domain" description="Tim10-like" evidence="3">
    <location>
        <begin position="32"/>
        <end position="90"/>
    </location>
</feature>
<keyword evidence="1" id="KW-0143">Chaperone</keyword>
<keyword evidence="1" id="KW-0653">Protein transport</keyword>
<comment type="function">
    <text evidence="1">Mitochondrial intermembrane chaperone that participates in the import and insertion of some multi-pass transmembrane proteins into the mitochondrial inner membrane. Also required for the transfer of beta-barrel precursors from the TOM complex to the sorting and assembly machinery (SAM complex) of the outer membrane. Acts as a chaperone-like protein that protects the hydrophobic precursors from aggregation and guide them through the mitochondrial intermembrane space.</text>
</comment>
<feature type="compositionally biased region" description="Gly residues" evidence="2">
    <location>
        <begin position="8"/>
        <end position="20"/>
    </location>
</feature>
<evidence type="ECO:0000256" key="1">
    <source>
        <dbReference type="RuleBase" id="RU367043"/>
    </source>
</evidence>
<dbReference type="SUPFAM" id="SSF144122">
    <property type="entry name" value="Tim10-like"/>
    <property type="match status" value="1"/>
</dbReference>
<organism evidence="4 5">
    <name type="scientific">Dreissena polymorpha</name>
    <name type="common">Zebra mussel</name>
    <name type="synonym">Mytilus polymorpha</name>
    <dbReference type="NCBI Taxonomy" id="45954"/>
    <lineage>
        <taxon>Eukaryota</taxon>
        <taxon>Metazoa</taxon>
        <taxon>Spiralia</taxon>
        <taxon>Lophotrochozoa</taxon>
        <taxon>Mollusca</taxon>
        <taxon>Bivalvia</taxon>
        <taxon>Autobranchia</taxon>
        <taxon>Heteroconchia</taxon>
        <taxon>Euheterodonta</taxon>
        <taxon>Imparidentia</taxon>
        <taxon>Neoheterodontei</taxon>
        <taxon>Myida</taxon>
        <taxon>Dreissenoidea</taxon>
        <taxon>Dreissenidae</taxon>
        <taxon>Dreissena</taxon>
    </lineage>
</organism>
<reference evidence="4" key="2">
    <citation type="submission" date="2020-11" db="EMBL/GenBank/DDBJ databases">
        <authorList>
            <person name="McCartney M.A."/>
            <person name="Auch B."/>
            <person name="Kono T."/>
            <person name="Mallez S."/>
            <person name="Becker A."/>
            <person name="Gohl D.M."/>
            <person name="Silverstein K.A.T."/>
            <person name="Koren S."/>
            <person name="Bechman K.B."/>
            <person name="Herman A."/>
            <person name="Abrahante J.E."/>
            <person name="Garbe J."/>
        </authorList>
    </citation>
    <scope>NUCLEOTIDE SEQUENCE</scope>
    <source>
        <strain evidence="4">Duluth1</strain>
        <tissue evidence="4">Whole animal</tissue>
    </source>
</reference>
<comment type="caution">
    <text evidence="4">The sequence shown here is derived from an EMBL/GenBank/DDBJ whole genome shotgun (WGS) entry which is preliminary data.</text>
</comment>
<comment type="similarity">
    <text evidence="1">Belongs to the small Tim family.</text>
</comment>